<accession>G0AF34</accession>
<dbReference type="PROSITE" id="PS51318">
    <property type="entry name" value="TAT"/>
    <property type="match status" value="1"/>
</dbReference>
<dbReference type="GO" id="GO:0008806">
    <property type="term" value="F:carboxymethylenebutenolidase activity"/>
    <property type="evidence" value="ECO:0007669"/>
    <property type="project" value="UniProtKB-EC"/>
</dbReference>
<reference evidence="3" key="6">
    <citation type="submission" date="2011-05" db="EMBL/GenBank/DDBJ databases">
        <title>Complete sequence of Collimonas fungivorans Ter331.</title>
        <authorList>
            <person name="Leveau J.H."/>
        </authorList>
    </citation>
    <scope>NUCLEOTIDE SEQUENCE [LARGE SCALE GENOMIC DNA]</scope>
    <source>
        <strain evidence="3">Ter331</strain>
    </source>
</reference>
<keyword evidence="2" id="KW-0378">Hydrolase</keyword>
<dbReference type="KEGG" id="cfu:CFU_0727"/>
<dbReference type="SUPFAM" id="SSF53474">
    <property type="entry name" value="alpha/beta-Hydrolases"/>
    <property type="match status" value="1"/>
</dbReference>
<dbReference type="STRING" id="1005048.CFU_0727"/>
<dbReference type="InterPro" id="IPR029058">
    <property type="entry name" value="AB_hydrolase_fold"/>
</dbReference>
<keyword evidence="3" id="KW-1185">Reference proteome</keyword>
<dbReference type="HOGENOM" id="CLU_054590_7_0_4"/>
<reference evidence="2 3" key="3">
    <citation type="journal article" date="2008" name="FEMS Microbiol. Ecol.">
        <title>Identification and characterization of genes underlying chitinolysis in Collimonas fungivorans Ter331.</title>
        <authorList>
            <person name="Fritsche K."/>
            <person name="de Boer W."/>
            <person name="Gerards S."/>
            <person name="van den Berg M."/>
            <person name="van Veen J.A."/>
            <person name="Leveau J.H."/>
        </authorList>
    </citation>
    <scope>NUCLEOTIDE SEQUENCE [LARGE SCALE GENOMIC DNA]</scope>
    <source>
        <strain evidence="2 3">Ter331</strain>
    </source>
</reference>
<evidence type="ECO:0000259" key="1">
    <source>
        <dbReference type="Pfam" id="PF01738"/>
    </source>
</evidence>
<dbReference type="Proteomes" id="UP000008392">
    <property type="component" value="Chromosome"/>
</dbReference>
<protein>
    <submittedName>
        <fullName evidence="2">Putative carboxymethylenebutenolidase (Dienelactone hydrolase)</fullName>
        <ecNumber evidence="2">3.1.1.45</ecNumber>
    </submittedName>
</protein>
<proteinExistence type="predicted"/>
<dbReference type="PANTHER" id="PTHR46623:SF6">
    <property type="entry name" value="ALPHA_BETA-HYDROLASES SUPERFAMILY PROTEIN"/>
    <property type="match status" value="1"/>
</dbReference>
<dbReference type="InterPro" id="IPR002925">
    <property type="entry name" value="Dienelactn_hydro"/>
</dbReference>
<dbReference type="EC" id="3.1.1.45" evidence="2"/>
<dbReference type="Pfam" id="PF01738">
    <property type="entry name" value="DLH"/>
    <property type="match status" value="1"/>
</dbReference>
<reference evidence="2 3" key="5">
    <citation type="journal article" date="2011" name="ISME J.">
        <title>Dual transcriptional profiling of a bacterial/fungal confrontation: Collimonas fungivorans versus Aspergillus niger.</title>
        <authorList>
            <person name="Mela F."/>
            <person name="Fritsche K."/>
            <person name="de Boer W."/>
            <person name="van Veen J.A."/>
            <person name="de Graaff L.H."/>
            <person name="van den Berg M."/>
            <person name="Leveau J.H."/>
        </authorList>
    </citation>
    <scope>NUCLEOTIDE SEQUENCE [LARGE SCALE GENOMIC DNA]</scope>
    <source>
        <strain evidence="2 3">Ter331</strain>
    </source>
</reference>
<evidence type="ECO:0000313" key="3">
    <source>
        <dbReference type="Proteomes" id="UP000008392"/>
    </source>
</evidence>
<reference evidence="2 3" key="4">
    <citation type="journal article" date="2010" name="Environ. Microbiol.">
        <title>The bacterial genus Collimonas: mycophagy, weathering and other adaptive solutions to life in oligotrophic soil environments.</title>
        <authorList>
            <person name="Leveau J.H."/>
            <person name="Uroz S."/>
            <person name="de Boer W."/>
        </authorList>
    </citation>
    <scope>NUCLEOTIDE SEQUENCE [LARGE SCALE GENOMIC DNA]</scope>
    <source>
        <strain evidence="2 3">Ter331</strain>
    </source>
</reference>
<dbReference type="PANTHER" id="PTHR46623">
    <property type="entry name" value="CARBOXYMETHYLENEBUTENOLIDASE-RELATED"/>
    <property type="match status" value="1"/>
</dbReference>
<dbReference type="EMBL" id="CP002745">
    <property type="protein sequence ID" value="AEK60561.1"/>
    <property type="molecule type" value="Genomic_DNA"/>
</dbReference>
<feature type="domain" description="Dienelactone hydrolase" evidence="1">
    <location>
        <begin position="73"/>
        <end position="302"/>
    </location>
</feature>
<dbReference type="eggNOG" id="COG0412">
    <property type="taxonomic scope" value="Bacteria"/>
</dbReference>
<organism evidence="2 3">
    <name type="scientific">Collimonas fungivorans (strain Ter331)</name>
    <dbReference type="NCBI Taxonomy" id="1005048"/>
    <lineage>
        <taxon>Bacteria</taxon>
        <taxon>Pseudomonadati</taxon>
        <taxon>Pseudomonadota</taxon>
        <taxon>Betaproteobacteria</taxon>
        <taxon>Burkholderiales</taxon>
        <taxon>Oxalobacteraceae</taxon>
        <taxon>Collimonas</taxon>
    </lineage>
</organism>
<name>G0AF34_COLFT</name>
<sequence>MMPNLKEDFDSLVAKTSLSDGVDRRTFMKTALGTGFAAAVLPVTAQTVIKTDTEGLTAGALDIEENGLSVPIYRAQPEGKTNLPVVLVVSEIFGVHEHIADIARRFAKLGYLAIAPNLFKRQGDPAAFASIPELYVNVISKVPDDQVLGDLDACVAWAKKNGGNVNKLAVTGFCWGGRITWLYASHNPKVKAAAAWYGSLVRGKDPEGKTEAEIKALTPKQPVDIAPTLKVPVLGLYGAKDQGITQDHVAQMKAALAKGSSKSEIVVYPNSGHAFNADYRPSYVEADAKDGWKRVLAWFKEHGVS</sequence>
<reference evidence="2 3" key="1">
    <citation type="journal article" date="2004" name="Environ. Microbiol.">
        <title>Phylogeny-function analysis of (meta)genomic libraries: screening for expression of ribosomal RNA genes by large-insert library fluorescent in situ hybridization (LIL-FISH).</title>
        <authorList>
            <person name="Leveau J.H."/>
            <person name="Gerards S."/>
            <person name="de Boer W."/>
            <person name="van Veen J.A."/>
        </authorList>
    </citation>
    <scope>NUCLEOTIDE SEQUENCE [LARGE SCALE GENOMIC DNA]</scope>
    <source>
        <strain evidence="2 3">Ter331</strain>
    </source>
</reference>
<gene>
    <name evidence="2" type="ordered locus">CFU_0727</name>
</gene>
<dbReference type="InterPro" id="IPR006311">
    <property type="entry name" value="TAT_signal"/>
</dbReference>
<reference evidence="2 3" key="2">
    <citation type="journal article" date="2006" name="J. Microbiol. Methods">
        <title>Genomic flank-sequencing of plasposon insertion sites for rapid identification of functional genes.</title>
        <authorList>
            <person name="Leveau J.H."/>
            <person name="Gerards S."/>
            <person name="Fritsche K."/>
            <person name="Zondag G."/>
            <person name="van Veen J.A."/>
        </authorList>
    </citation>
    <scope>NUCLEOTIDE SEQUENCE [LARGE SCALE GENOMIC DNA]</scope>
    <source>
        <strain evidence="2 3">Ter331</strain>
    </source>
</reference>
<evidence type="ECO:0000313" key="2">
    <source>
        <dbReference type="EMBL" id="AEK60561.1"/>
    </source>
</evidence>
<dbReference type="InterPro" id="IPR051049">
    <property type="entry name" value="Dienelactone_hydrolase-like"/>
</dbReference>
<dbReference type="AlphaFoldDB" id="G0AF34"/>
<dbReference type="Gene3D" id="3.40.50.1820">
    <property type="entry name" value="alpha/beta hydrolase"/>
    <property type="match status" value="1"/>
</dbReference>